<dbReference type="PANTHER" id="PTHR30349:SF64">
    <property type="entry name" value="PROPHAGE INTEGRASE INTD-RELATED"/>
    <property type="match status" value="1"/>
</dbReference>
<protein>
    <submittedName>
        <fullName evidence="8">Phage integrase family site specific recombinase</fullName>
    </submittedName>
</protein>
<dbReference type="PROSITE" id="PS51898">
    <property type="entry name" value="TYR_RECOMBINASE"/>
    <property type="match status" value="1"/>
</dbReference>
<organism evidence="8 9">
    <name type="scientific">Secundilactobacillus oryzae JCM 18671</name>
    <dbReference type="NCBI Taxonomy" id="1291743"/>
    <lineage>
        <taxon>Bacteria</taxon>
        <taxon>Bacillati</taxon>
        <taxon>Bacillota</taxon>
        <taxon>Bacilli</taxon>
        <taxon>Lactobacillales</taxon>
        <taxon>Lactobacillaceae</taxon>
        <taxon>Secundilactobacillus</taxon>
    </lineage>
</organism>
<comment type="similarity">
    <text evidence="1">Belongs to the 'phage' integrase family.</text>
</comment>
<dbReference type="InterPro" id="IPR013762">
    <property type="entry name" value="Integrase-like_cat_sf"/>
</dbReference>
<dbReference type="SUPFAM" id="SSF56349">
    <property type="entry name" value="DNA breaking-rejoining enzymes"/>
    <property type="match status" value="1"/>
</dbReference>
<dbReference type="STRING" id="1291743.LOSG293_110790"/>
<evidence type="ECO:0000256" key="3">
    <source>
        <dbReference type="ARBA" id="ARBA00023125"/>
    </source>
</evidence>
<dbReference type="Gene3D" id="1.10.443.10">
    <property type="entry name" value="Intergrase catalytic core"/>
    <property type="match status" value="1"/>
</dbReference>
<dbReference type="GO" id="GO:0006310">
    <property type="term" value="P:DNA recombination"/>
    <property type="evidence" value="ECO:0007669"/>
    <property type="project" value="UniProtKB-KW"/>
</dbReference>
<dbReference type="PANTHER" id="PTHR30349">
    <property type="entry name" value="PHAGE INTEGRASE-RELATED"/>
    <property type="match status" value="1"/>
</dbReference>
<dbReference type="InterPro" id="IPR044068">
    <property type="entry name" value="CB"/>
</dbReference>
<dbReference type="EMBL" id="BBJM01000011">
    <property type="protein sequence ID" value="GAK47763.1"/>
    <property type="molecule type" value="Genomic_DNA"/>
</dbReference>
<accession>A0A081BI95</accession>
<reference evidence="8" key="1">
    <citation type="journal article" date="2014" name="Genome Announc.">
        <title>Draft Genome Sequence of Lactobacillus oryzae Strain SG293T.</title>
        <authorList>
            <person name="Tanizawa Y."/>
            <person name="Fujisawa T."/>
            <person name="Mochizuki T."/>
            <person name="Kaminuma E."/>
            <person name="Nakamura Y."/>
            <person name="Tohno M."/>
        </authorList>
    </citation>
    <scope>NUCLEOTIDE SEQUENCE [LARGE SCALE GENOMIC DNA]</scope>
    <source>
        <strain evidence="8">SG293</strain>
    </source>
</reference>
<dbReference type="Gene3D" id="1.10.150.130">
    <property type="match status" value="1"/>
</dbReference>
<dbReference type="InterPro" id="IPR004107">
    <property type="entry name" value="Integrase_SAM-like_N"/>
</dbReference>
<evidence type="ECO:0000259" key="7">
    <source>
        <dbReference type="PROSITE" id="PS51900"/>
    </source>
</evidence>
<gene>
    <name evidence="8" type="ORF">LOSG293_110790</name>
</gene>
<evidence type="ECO:0000313" key="9">
    <source>
        <dbReference type="Proteomes" id="UP000028700"/>
    </source>
</evidence>
<dbReference type="eggNOG" id="COG0582">
    <property type="taxonomic scope" value="Bacteria"/>
</dbReference>
<name>A0A081BI95_9LACO</name>
<keyword evidence="4" id="KW-0233">DNA recombination</keyword>
<dbReference type="InterPro" id="IPR028259">
    <property type="entry name" value="AP2-like_int_N"/>
</dbReference>
<sequence length="382" mass="44242">MARGSIRKRGNKWYYAFDVGYIDGHRKRIERAGGSTRAEAEKALRDALTEYDSVGNVMKLTDMNVEEYFRYWYDNYVMKNLKENTQVNYLNVINKYVVPKLGIYRMKNIGPSALQDFANQLGEMPLAKHSVEIIMTVVKGAFRMAVFPYQLIKENPAHYVQLPRYDQDDRVTRESLKIISMAQYKQILAITPPSDPFNIPLQIAFNTGLRRGEVCGLEWDAVSFEDNTIEVKQNMLQAKNGNYRIGTPKTKSSYRKMLVGESLMEILRAHRKHQLEEKIRYGQFYIDSNFVCTKENGKPVTPNAIKYACYRIEKKLGFPFNFHSLRHTHATMLLENGANIKDIQVRLGHSRIATTMDTYSHVTKKMSTATVNIFEEMLRKNQ</sequence>
<evidence type="ECO:0000256" key="4">
    <source>
        <dbReference type="ARBA" id="ARBA00023172"/>
    </source>
</evidence>
<keyword evidence="3 5" id="KW-0238">DNA-binding</keyword>
<dbReference type="AlphaFoldDB" id="A0A081BI95"/>
<dbReference type="CDD" id="cd01189">
    <property type="entry name" value="INT_ICEBs1_C_like"/>
    <property type="match status" value="1"/>
</dbReference>
<dbReference type="InterPro" id="IPR011010">
    <property type="entry name" value="DNA_brk_join_enz"/>
</dbReference>
<comment type="caution">
    <text evidence="8">The sequence shown here is derived from an EMBL/GenBank/DDBJ whole genome shotgun (WGS) entry which is preliminary data.</text>
</comment>
<evidence type="ECO:0000256" key="1">
    <source>
        <dbReference type="ARBA" id="ARBA00008857"/>
    </source>
</evidence>
<dbReference type="RefSeq" id="WP_034527395.1">
    <property type="nucleotide sequence ID" value="NZ_BBJM01000011.1"/>
</dbReference>
<dbReference type="Proteomes" id="UP000028700">
    <property type="component" value="Unassembled WGS sequence"/>
</dbReference>
<dbReference type="GO" id="GO:0003677">
    <property type="term" value="F:DNA binding"/>
    <property type="evidence" value="ECO:0007669"/>
    <property type="project" value="UniProtKB-UniRule"/>
</dbReference>
<evidence type="ECO:0000313" key="8">
    <source>
        <dbReference type="EMBL" id="GAK47763.1"/>
    </source>
</evidence>
<dbReference type="Pfam" id="PF14657">
    <property type="entry name" value="Arm-DNA-bind_4"/>
    <property type="match status" value="1"/>
</dbReference>
<dbReference type="Pfam" id="PF00589">
    <property type="entry name" value="Phage_integrase"/>
    <property type="match status" value="1"/>
</dbReference>
<dbReference type="InterPro" id="IPR010998">
    <property type="entry name" value="Integrase_recombinase_N"/>
</dbReference>
<dbReference type="PROSITE" id="PS51900">
    <property type="entry name" value="CB"/>
    <property type="match status" value="1"/>
</dbReference>
<evidence type="ECO:0000259" key="6">
    <source>
        <dbReference type="PROSITE" id="PS51898"/>
    </source>
</evidence>
<dbReference type="Pfam" id="PF14659">
    <property type="entry name" value="Phage_int_SAM_3"/>
    <property type="match status" value="1"/>
</dbReference>
<feature type="domain" description="Core-binding (CB)" evidence="7">
    <location>
        <begin position="60"/>
        <end position="146"/>
    </location>
</feature>
<dbReference type="GO" id="GO:0015074">
    <property type="term" value="P:DNA integration"/>
    <property type="evidence" value="ECO:0007669"/>
    <property type="project" value="UniProtKB-KW"/>
</dbReference>
<dbReference type="OrthoDB" id="9803188at2"/>
<evidence type="ECO:0000256" key="5">
    <source>
        <dbReference type="PROSITE-ProRule" id="PRU01248"/>
    </source>
</evidence>
<proteinExistence type="inferred from homology"/>
<keyword evidence="2" id="KW-0229">DNA integration</keyword>
<keyword evidence="9" id="KW-1185">Reference proteome</keyword>
<feature type="domain" description="Tyr recombinase" evidence="6">
    <location>
        <begin position="174"/>
        <end position="372"/>
    </location>
</feature>
<evidence type="ECO:0000256" key="2">
    <source>
        <dbReference type="ARBA" id="ARBA00022908"/>
    </source>
</evidence>
<dbReference type="InterPro" id="IPR002104">
    <property type="entry name" value="Integrase_catalytic"/>
</dbReference>
<dbReference type="InterPro" id="IPR050090">
    <property type="entry name" value="Tyrosine_recombinase_XerCD"/>
</dbReference>